<dbReference type="GO" id="GO:0034220">
    <property type="term" value="P:monoatomic ion transmembrane transport"/>
    <property type="evidence" value="ECO:0007669"/>
    <property type="project" value="InterPro"/>
</dbReference>
<dbReference type="PANTHER" id="PTHR34501">
    <property type="entry name" value="PROTEIN YDDL-RELATED"/>
    <property type="match status" value="1"/>
</dbReference>
<protein>
    <submittedName>
        <fullName evidence="13">Outer membrane porin OpcP</fullName>
    </submittedName>
</protein>
<dbReference type="CDD" id="cd00342">
    <property type="entry name" value="gram_neg_porins"/>
    <property type="match status" value="1"/>
</dbReference>
<dbReference type="AlphaFoldDB" id="Q2T599"/>
<evidence type="ECO:0000259" key="12">
    <source>
        <dbReference type="Pfam" id="PF13609"/>
    </source>
</evidence>
<evidence type="ECO:0000313" key="13">
    <source>
        <dbReference type="EMBL" id="ABC34377.1"/>
    </source>
</evidence>
<keyword evidence="14" id="KW-1185">Reference proteome</keyword>
<evidence type="ECO:0000256" key="1">
    <source>
        <dbReference type="ARBA" id="ARBA00004571"/>
    </source>
</evidence>
<evidence type="ECO:0000313" key="14">
    <source>
        <dbReference type="Proteomes" id="UP000001930"/>
    </source>
</evidence>
<dbReference type="PRINTS" id="PR00184">
    <property type="entry name" value="NEISSPPORIN"/>
</dbReference>
<evidence type="ECO:0000256" key="11">
    <source>
        <dbReference type="SAM" id="MobiDB-lite"/>
    </source>
</evidence>
<accession>Q2T599</accession>
<keyword evidence="10" id="KW-0998">Cell outer membrane</keyword>
<dbReference type="InterPro" id="IPR050298">
    <property type="entry name" value="Gram-neg_bact_OMP"/>
</dbReference>
<keyword evidence="6" id="KW-0732">Signal</keyword>
<keyword evidence="3" id="KW-0813">Transport</keyword>
<dbReference type="Pfam" id="PF13609">
    <property type="entry name" value="Porin_4"/>
    <property type="match status" value="1"/>
</dbReference>
<dbReference type="InterPro" id="IPR033900">
    <property type="entry name" value="Gram_neg_porin_domain"/>
</dbReference>
<keyword evidence="7" id="KW-0406">Ion transport</keyword>
<evidence type="ECO:0000256" key="2">
    <source>
        <dbReference type="ARBA" id="ARBA00011233"/>
    </source>
</evidence>
<dbReference type="GO" id="GO:0046930">
    <property type="term" value="C:pore complex"/>
    <property type="evidence" value="ECO:0007669"/>
    <property type="project" value="UniProtKB-KW"/>
</dbReference>
<comment type="subunit">
    <text evidence="2">Homotrimer.</text>
</comment>
<dbReference type="EMBL" id="CP000085">
    <property type="protein sequence ID" value="ABC34377.1"/>
    <property type="molecule type" value="Genomic_DNA"/>
</dbReference>
<dbReference type="InterPro" id="IPR023614">
    <property type="entry name" value="Porin_dom_sf"/>
</dbReference>
<dbReference type="Gene3D" id="2.40.160.10">
    <property type="entry name" value="Porin"/>
    <property type="match status" value="1"/>
</dbReference>
<evidence type="ECO:0000256" key="5">
    <source>
        <dbReference type="ARBA" id="ARBA00022692"/>
    </source>
</evidence>
<dbReference type="SUPFAM" id="SSF56935">
    <property type="entry name" value="Porins"/>
    <property type="match status" value="1"/>
</dbReference>
<comment type="subcellular location">
    <subcellularLocation>
        <location evidence="1">Cell outer membrane</location>
        <topology evidence="1">Multi-pass membrane protein</topology>
    </subcellularLocation>
</comment>
<dbReference type="GO" id="GO:0015288">
    <property type="term" value="F:porin activity"/>
    <property type="evidence" value="ECO:0007669"/>
    <property type="project" value="UniProtKB-KW"/>
</dbReference>
<dbReference type="PANTHER" id="PTHR34501:SF9">
    <property type="entry name" value="MAJOR OUTER MEMBRANE PROTEIN P.IA"/>
    <property type="match status" value="1"/>
</dbReference>
<keyword evidence="4" id="KW-1134">Transmembrane beta strand</keyword>
<gene>
    <name evidence="13" type="ordered locus">BTH_II1454</name>
</gene>
<evidence type="ECO:0000256" key="3">
    <source>
        <dbReference type="ARBA" id="ARBA00022448"/>
    </source>
</evidence>
<keyword evidence="5" id="KW-0812">Transmembrane</keyword>
<feature type="domain" description="Porin" evidence="12">
    <location>
        <begin position="38"/>
        <end position="376"/>
    </location>
</feature>
<evidence type="ECO:0000256" key="6">
    <source>
        <dbReference type="ARBA" id="ARBA00022729"/>
    </source>
</evidence>
<feature type="compositionally biased region" description="Basic residues" evidence="11">
    <location>
        <begin position="1"/>
        <end position="13"/>
    </location>
</feature>
<proteinExistence type="predicted"/>
<evidence type="ECO:0000256" key="4">
    <source>
        <dbReference type="ARBA" id="ARBA00022452"/>
    </source>
</evidence>
<dbReference type="InterPro" id="IPR002299">
    <property type="entry name" value="Porin_Neis"/>
</dbReference>
<dbReference type="GO" id="GO:0009279">
    <property type="term" value="C:cell outer membrane"/>
    <property type="evidence" value="ECO:0007669"/>
    <property type="project" value="UniProtKB-SubCell"/>
</dbReference>
<organism evidence="13 14">
    <name type="scientific">Burkholderia thailandensis (strain ATCC 700388 / DSM 13276 / CCUG 48851 / CIP 106301 / E264)</name>
    <dbReference type="NCBI Taxonomy" id="271848"/>
    <lineage>
        <taxon>Bacteria</taxon>
        <taxon>Pseudomonadati</taxon>
        <taxon>Pseudomonadota</taxon>
        <taxon>Betaproteobacteria</taxon>
        <taxon>Burkholderiales</taxon>
        <taxon>Burkholderiaceae</taxon>
        <taxon>Burkholderia</taxon>
        <taxon>pseudomallei group</taxon>
    </lineage>
</organism>
<reference evidence="13 14" key="1">
    <citation type="journal article" date="2005" name="BMC Genomics">
        <title>Bacterial genome adaptation to niches: divergence of the potential virulence genes in three Burkholderia species of different survival strategies.</title>
        <authorList>
            <person name="Kim H.S."/>
            <person name="Schell M.A."/>
            <person name="Yu Y."/>
            <person name="Ulrich R.L."/>
            <person name="Sarria S.H."/>
            <person name="Nierman W.C."/>
            <person name="DeShazer D."/>
        </authorList>
    </citation>
    <scope>NUCLEOTIDE SEQUENCE [LARGE SCALE GENOMIC DNA]</scope>
    <source>
        <strain evidence="14">ATCC 700388 / DSM 13276 / CCUG 48851 / CIP 106301 / E264</strain>
    </source>
</reference>
<keyword evidence="9" id="KW-0472">Membrane</keyword>
<sequence>MPRNGAQKRRTHRGGPTSARPPNQGLEISIMKKHIISAAALLAFAAPVFAQSSVTLYGVIDEGFNYTSNVNVNGVGKSNYQLASGFAQGSRWGLRGSEDLGGGLKAVFTLENGFDVNNGRLGQGGRMFGRQAFVGLSHAQYGSLTLGRQYDSVVDYLAPLTANGNWGGLLFSHPFDNDNTDNSFRVNNTIKYASPDWNGLQVGGTYSFSNATGFSNNRQYSIGAAYTLGGLQLAAAYLQANNPGKTAGGAIADNDANFTADRLRIFGGGVNYTFGPATVGFVYTKTDVKNPVSTVYLPTATFAGLGLTATKFQNFEINGKYQLTPALFIGAQYVYTDGKFDAAAGTVKPKYHTIGLMADYNLSKRTDVYLQGAYQKVAGDKTGTIADGGYVVGTDGPSASANQFAVRAAIRHKF</sequence>
<dbReference type="HOGENOM" id="CLU_038238_0_0_4"/>
<dbReference type="PRINTS" id="PR00182">
    <property type="entry name" value="ECOLNEIPORIN"/>
</dbReference>
<dbReference type="KEGG" id="bte:BTH_II1454"/>
<evidence type="ECO:0000256" key="9">
    <source>
        <dbReference type="ARBA" id="ARBA00023136"/>
    </source>
</evidence>
<keyword evidence="8" id="KW-0626">Porin</keyword>
<name>Q2T599_BURTA</name>
<evidence type="ECO:0000256" key="8">
    <source>
        <dbReference type="ARBA" id="ARBA00023114"/>
    </source>
</evidence>
<feature type="region of interest" description="Disordered" evidence="11">
    <location>
        <begin position="1"/>
        <end position="24"/>
    </location>
</feature>
<evidence type="ECO:0000256" key="7">
    <source>
        <dbReference type="ARBA" id="ARBA00023065"/>
    </source>
</evidence>
<dbReference type="Proteomes" id="UP000001930">
    <property type="component" value="Chromosome II"/>
</dbReference>
<evidence type="ECO:0000256" key="10">
    <source>
        <dbReference type="ARBA" id="ARBA00023237"/>
    </source>
</evidence>
<dbReference type="InterPro" id="IPR001702">
    <property type="entry name" value="Porin_Gram-ve"/>
</dbReference>